<reference evidence="3 4" key="1">
    <citation type="submission" date="2024-06" db="EMBL/GenBank/DDBJ databases">
        <title>The Natural Products Discovery Center: Release of the First 8490 Sequenced Strains for Exploring Actinobacteria Biosynthetic Diversity.</title>
        <authorList>
            <person name="Kalkreuter E."/>
            <person name="Kautsar S.A."/>
            <person name="Yang D."/>
            <person name="Bader C.D."/>
            <person name="Teijaro C.N."/>
            <person name="Fluegel L."/>
            <person name="Davis C.M."/>
            <person name="Simpson J.R."/>
            <person name="Lauterbach L."/>
            <person name="Steele A.D."/>
            <person name="Gui C."/>
            <person name="Meng S."/>
            <person name="Li G."/>
            <person name="Viehrig K."/>
            <person name="Ye F."/>
            <person name="Su P."/>
            <person name="Kiefer A.F."/>
            <person name="Nichols A."/>
            <person name="Cepeda A.J."/>
            <person name="Yan W."/>
            <person name="Fan B."/>
            <person name="Jiang Y."/>
            <person name="Adhikari A."/>
            <person name="Zheng C.-J."/>
            <person name="Schuster L."/>
            <person name="Cowan T.M."/>
            <person name="Smanski M.J."/>
            <person name="Chevrette M.G."/>
            <person name="De Carvalho L.P.S."/>
            <person name="Shen B."/>
        </authorList>
    </citation>
    <scope>NUCLEOTIDE SEQUENCE [LARGE SCALE GENOMIC DNA]</scope>
    <source>
        <strain evidence="3 4">NPDC048946</strain>
    </source>
</reference>
<feature type="region of interest" description="Disordered" evidence="2">
    <location>
        <begin position="54"/>
        <end position="75"/>
    </location>
</feature>
<keyword evidence="4" id="KW-1185">Reference proteome</keyword>
<dbReference type="RefSeq" id="WP_358356283.1">
    <property type="nucleotide sequence ID" value="NZ_JBEZFP010000055.1"/>
</dbReference>
<accession>A0ABV3DMB8</accession>
<name>A0ABV3DMB8_9ACTN</name>
<comment type="caution">
    <text evidence="3">The sequence shown here is derived from an EMBL/GenBank/DDBJ whole genome shotgun (WGS) entry which is preliminary data.</text>
</comment>
<evidence type="ECO:0000313" key="3">
    <source>
        <dbReference type="EMBL" id="MEU8136054.1"/>
    </source>
</evidence>
<keyword evidence="1" id="KW-0175">Coiled coil</keyword>
<organism evidence="3 4">
    <name type="scientific">Streptodolium elevatio</name>
    <dbReference type="NCBI Taxonomy" id="3157996"/>
    <lineage>
        <taxon>Bacteria</taxon>
        <taxon>Bacillati</taxon>
        <taxon>Actinomycetota</taxon>
        <taxon>Actinomycetes</taxon>
        <taxon>Kitasatosporales</taxon>
        <taxon>Streptomycetaceae</taxon>
        <taxon>Streptodolium</taxon>
    </lineage>
</organism>
<evidence type="ECO:0000256" key="2">
    <source>
        <dbReference type="SAM" id="MobiDB-lite"/>
    </source>
</evidence>
<evidence type="ECO:0000256" key="1">
    <source>
        <dbReference type="SAM" id="Coils"/>
    </source>
</evidence>
<evidence type="ECO:0000313" key="4">
    <source>
        <dbReference type="Proteomes" id="UP001551482"/>
    </source>
</evidence>
<feature type="coiled-coil region" evidence="1">
    <location>
        <begin position="26"/>
        <end position="53"/>
    </location>
</feature>
<sequence length="75" mass="8533">MAAAGEAVVMAGIGGHHRPQRTARVLTVEERARREQRARLRQYQRALDDLLMDPDEWLDGLLPDRPEADTDEENP</sequence>
<dbReference type="EMBL" id="JBEZFP010000055">
    <property type="protein sequence ID" value="MEU8136054.1"/>
    <property type="molecule type" value="Genomic_DNA"/>
</dbReference>
<protein>
    <submittedName>
        <fullName evidence="3">Uncharacterized protein</fullName>
    </submittedName>
</protein>
<proteinExistence type="predicted"/>
<gene>
    <name evidence="3" type="ORF">AB0C36_21385</name>
</gene>
<dbReference type="Proteomes" id="UP001551482">
    <property type="component" value="Unassembled WGS sequence"/>
</dbReference>